<accession>A0ABQ5TLL1</accession>
<reference evidence="1 2" key="1">
    <citation type="submission" date="2023-02" db="EMBL/GenBank/DDBJ databases">
        <title>Oceanobacillus kimchii IFOP_LL358 isolated form Alexandrium catenella lab strain.</title>
        <authorList>
            <person name="Gajardo G."/>
            <person name="Ueki S."/>
            <person name="Maruyama F."/>
        </authorList>
    </citation>
    <scope>NUCLEOTIDE SEQUENCE [LARGE SCALE GENOMIC DNA]</scope>
    <source>
        <strain evidence="1 2">IFOP_LL358</strain>
    </source>
</reference>
<protein>
    <submittedName>
        <fullName evidence="1">Uncharacterized protein</fullName>
    </submittedName>
</protein>
<keyword evidence="2" id="KW-1185">Reference proteome</keyword>
<name>A0ABQ5TLL1_9BACI</name>
<evidence type="ECO:0000313" key="1">
    <source>
        <dbReference type="EMBL" id="GLO66945.1"/>
    </source>
</evidence>
<organism evidence="1 2">
    <name type="scientific">Oceanobacillus kimchii</name>
    <dbReference type="NCBI Taxonomy" id="746691"/>
    <lineage>
        <taxon>Bacteria</taxon>
        <taxon>Bacillati</taxon>
        <taxon>Bacillota</taxon>
        <taxon>Bacilli</taxon>
        <taxon>Bacillales</taxon>
        <taxon>Bacillaceae</taxon>
        <taxon>Oceanobacillus</taxon>
    </lineage>
</organism>
<dbReference type="RefSeq" id="WP_017797391.1">
    <property type="nucleotide sequence ID" value="NZ_BSKO01000001.1"/>
</dbReference>
<comment type="caution">
    <text evidence="1">The sequence shown here is derived from an EMBL/GenBank/DDBJ whole genome shotgun (WGS) entry which is preliminary data.</text>
</comment>
<gene>
    <name evidence="1" type="ORF">MACH08_27290</name>
</gene>
<evidence type="ECO:0000313" key="2">
    <source>
        <dbReference type="Proteomes" id="UP001275436"/>
    </source>
</evidence>
<proteinExistence type="predicted"/>
<dbReference type="Proteomes" id="UP001275436">
    <property type="component" value="Unassembled WGS sequence"/>
</dbReference>
<dbReference type="EMBL" id="BSKO01000001">
    <property type="protein sequence ID" value="GLO66945.1"/>
    <property type="molecule type" value="Genomic_DNA"/>
</dbReference>
<sequence>MMNQERKRMFYIDATALQNYLDIEVMTNTEFDFKRVDRLYGVDNHELNYDWIEKLGLGVVRTSYFNDYFIYNATYDNLINESTRIGLYYQLTHPEYDDKELDRWIFGDKDGINYLLELVGEHGLLVVSKLKEIYRQKKGNVIKFPIQKK</sequence>